<feature type="transmembrane region" description="Helical" evidence="6">
    <location>
        <begin position="79"/>
        <end position="101"/>
    </location>
</feature>
<protein>
    <recommendedName>
        <fullName evidence="7">O-antigen ligase-related domain-containing protein</fullName>
    </recommendedName>
</protein>
<dbReference type="Pfam" id="PF04932">
    <property type="entry name" value="Wzy_C"/>
    <property type="match status" value="1"/>
</dbReference>
<dbReference type="InterPro" id="IPR051533">
    <property type="entry name" value="WaaL-like"/>
</dbReference>
<gene>
    <name evidence="8" type="ORF">GWI71_04895</name>
</gene>
<dbReference type="PANTHER" id="PTHR37422">
    <property type="entry name" value="TEICHURONIC ACID BIOSYNTHESIS PROTEIN TUAE"/>
    <property type="match status" value="1"/>
</dbReference>
<feature type="transmembrane region" description="Helical" evidence="6">
    <location>
        <begin position="48"/>
        <end position="67"/>
    </location>
</feature>
<feature type="transmembrane region" description="Helical" evidence="6">
    <location>
        <begin position="443"/>
        <end position="461"/>
    </location>
</feature>
<proteinExistence type="predicted"/>
<feature type="transmembrane region" description="Helical" evidence="6">
    <location>
        <begin position="132"/>
        <end position="150"/>
    </location>
</feature>
<feature type="region of interest" description="Disordered" evidence="5">
    <location>
        <begin position="1"/>
        <end position="21"/>
    </location>
</feature>
<feature type="transmembrane region" description="Helical" evidence="6">
    <location>
        <begin position="388"/>
        <end position="411"/>
    </location>
</feature>
<accession>A0ABW9ZIU2</accession>
<feature type="transmembrane region" description="Helical" evidence="6">
    <location>
        <begin position="246"/>
        <end position="267"/>
    </location>
</feature>
<comment type="caution">
    <text evidence="8">The sequence shown here is derived from an EMBL/GenBank/DDBJ whole genome shotgun (WGS) entry which is preliminary data.</text>
</comment>
<evidence type="ECO:0000256" key="1">
    <source>
        <dbReference type="ARBA" id="ARBA00004141"/>
    </source>
</evidence>
<keyword evidence="9" id="KW-1185">Reference proteome</keyword>
<dbReference type="InterPro" id="IPR007016">
    <property type="entry name" value="O-antigen_ligase-rel_domated"/>
</dbReference>
<evidence type="ECO:0000256" key="5">
    <source>
        <dbReference type="SAM" id="MobiDB-lite"/>
    </source>
</evidence>
<keyword evidence="4 6" id="KW-0472">Membrane</keyword>
<evidence type="ECO:0000313" key="8">
    <source>
        <dbReference type="EMBL" id="NBN63014.1"/>
    </source>
</evidence>
<feature type="transmembrane region" description="Helical" evidence="6">
    <location>
        <begin position="162"/>
        <end position="184"/>
    </location>
</feature>
<dbReference type="PANTHER" id="PTHR37422:SF23">
    <property type="entry name" value="TEICHURONIC ACID BIOSYNTHESIS PROTEIN TUAE"/>
    <property type="match status" value="1"/>
</dbReference>
<dbReference type="Proteomes" id="UP000541347">
    <property type="component" value="Unassembled WGS sequence"/>
</dbReference>
<sequence length="469" mass="50811">MSTAHPTDTGDLRASGRSSTSRLNDITGRAVLAVLLLAPVPLGSNRPVFWAIWAIVLGAILAAYALVLKRKALKLRLPFAQLNVLTFLFCGVSLWIAVQILPLGTLLPLPAVVSVAGYQLEFGSISLAPGDGLLAMLRWLSYGVLFFLAVQASVRRQRARRLLWFVLLFVAAQAAYAMIAMLYLADQVVLVEKTQYLGEATGTFINRNSLATYLGFGAVVALLLAMPDEPDTNPTRRRLRRTRFDFNMTSENVLAAVALVLILAALLATGSRMGLFATACGLATAGLLRLATWRARLLSLGLLAAGGLLFLFTYGAGTVDRLIMVERDSEGRLSIYSDTFDMISARPLIGHGAQSFEFAFPLYDSDPTNSAYTFDKAHSTYLTHWSELGLVFGSLPPLIVVLIGWTILSAYRASRQRPVELCAPLAVIVVAAVHSTVDFSLEIQAVTFLFVTILGIGYATACDVMKRTA</sequence>
<organism evidence="8 9">
    <name type="scientific">Pannonibacter tanglangensis</name>
    <dbReference type="NCBI Taxonomy" id="2750084"/>
    <lineage>
        <taxon>Bacteria</taxon>
        <taxon>Pseudomonadati</taxon>
        <taxon>Pseudomonadota</taxon>
        <taxon>Alphaproteobacteria</taxon>
        <taxon>Hyphomicrobiales</taxon>
        <taxon>Stappiaceae</taxon>
        <taxon>Pannonibacter</taxon>
    </lineage>
</organism>
<dbReference type="EMBL" id="JAABLP010000001">
    <property type="protein sequence ID" value="NBN63014.1"/>
    <property type="molecule type" value="Genomic_DNA"/>
</dbReference>
<feature type="domain" description="O-antigen ligase-related" evidence="7">
    <location>
        <begin position="258"/>
        <end position="391"/>
    </location>
</feature>
<evidence type="ECO:0000256" key="3">
    <source>
        <dbReference type="ARBA" id="ARBA00022989"/>
    </source>
</evidence>
<name>A0ABW9ZIU2_9HYPH</name>
<feature type="transmembrane region" description="Helical" evidence="6">
    <location>
        <begin position="418"/>
        <end position="437"/>
    </location>
</feature>
<dbReference type="RefSeq" id="WP_161674430.1">
    <property type="nucleotide sequence ID" value="NZ_JAABLP010000001.1"/>
</dbReference>
<evidence type="ECO:0000256" key="2">
    <source>
        <dbReference type="ARBA" id="ARBA00022692"/>
    </source>
</evidence>
<feature type="transmembrane region" description="Helical" evidence="6">
    <location>
        <begin position="204"/>
        <end position="225"/>
    </location>
</feature>
<feature type="transmembrane region" description="Helical" evidence="6">
    <location>
        <begin position="297"/>
        <end position="317"/>
    </location>
</feature>
<evidence type="ECO:0000259" key="7">
    <source>
        <dbReference type="Pfam" id="PF04932"/>
    </source>
</evidence>
<evidence type="ECO:0000256" key="4">
    <source>
        <dbReference type="ARBA" id="ARBA00023136"/>
    </source>
</evidence>
<evidence type="ECO:0000256" key="6">
    <source>
        <dbReference type="SAM" id="Phobius"/>
    </source>
</evidence>
<evidence type="ECO:0000313" key="9">
    <source>
        <dbReference type="Proteomes" id="UP000541347"/>
    </source>
</evidence>
<feature type="transmembrane region" description="Helical" evidence="6">
    <location>
        <begin position="273"/>
        <end position="290"/>
    </location>
</feature>
<comment type="subcellular location">
    <subcellularLocation>
        <location evidence="1">Membrane</location>
        <topology evidence="1">Multi-pass membrane protein</topology>
    </subcellularLocation>
</comment>
<reference evidence="8 9" key="1">
    <citation type="submission" date="2020-01" db="EMBL/GenBank/DDBJ databases">
        <authorList>
            <person name="Peng S.Y."/>
            <person name="Li J."/>
            <person name="Wang M."/>
            <person name="Wang L."/>
            <person name="Wang C.Q."/>
            <person name="Wang J.R."/>
        </authorList>
    </citation>
    <scope>NUCLEOTIDE SEQUENCE [LARGE SCALE GENOMIC DNA]</scope>
    <source>
        <strain evidence="8 9">XCT-34</strain>
    </source>
</reference>
<keyword evidence="2 6" id="KW-0812">Transmembrane</keyword>
<keyword evidence="3 6" id="KW-1133">Transmembrane helix</keyword>